<dbReference type="CDD" id="cd12175">
    <property type="entry name" value="2-Hacid_dh_11"/>
    <property type="match status" value="1"/>
</dbReference>
<evidence type="ECO:0000259" key="6">
    <source>
        <dbReference type="Pfam" id="PF02826"/>
    </source>
</evidence>
<dbReference type="InterPro" id="IPR006140">
    <property type="entry name" value="D-isomer_DH_NAD-bd"/>
</dbReference>
<protein>
    <submittedName>
        <fullName evidence="7">3-phosphoglycerate dehydrogenase</fullName>
    </submittedName>
</protein>
<evidence type="ECO:0000259" key="5">
    <source>
        <dbReference type="Pfam" id="PF00389"/>
    </source>
</evidence>
<keyword evidence="2 4" id="KW-0560">Oxidoreductase</keyword>
<dbReference type="Proteomes" id="UP000658131">
    <property type="component" value="Unassembled WGS sequence"/>
</dbReference>
<keyword evidence="3" id="KW-0520">NAD</keyword>
<evidence type="ECO:0000256" key="1">
    <source>
        <dbReference type="ARBA" id="ARBA00005854"/>
    </source>
</evidence>
<dbReference type="EMBL" id="JACRTB010000003">
    <property type="protein sequence ID" value="MBC8575322.1"/>
    <property type="molecule type" value="Genomic_DNA"/>
</dbReference>
<dbReference type="SUPFAM" id="SSF52283">
    <property type="entry name" value="Formate/glycerate dehydrogenase catalytic domain-like"/>
    <property type="match status" value="1"/>
</dbReference>
<dbReference type="InterPro" id="IPR050418">
    <property type="entry name" value="D-iso_2-hydroxyacid_DH_PdxB"/>
</dbReference>
<accession>A0ABR7NHJ6</accession>
<name>A0ABR7NHJ6_9FIRM</name>
<dbReference type="PANTHER" id="PTHR43761">
    <property type="entry name" value="D-ISOMER SPECIFIC 2-HYDROXYACID DEHYDROGENASE FAMILY PROTEIN (AFU_ORTHOLOGUE AFUA_1G13630)"/>
    <property type="match status" value="1"/>
</dbReference>
<keyword evidence="8" id="KW-1185">Reference proteome</keyword>
<gene>
    <name evidence="7" type="ORF">H8717_02700</name>
</gene>
<proteinExistence type="inferred from homology"/>
<dbReference type="Gene3D" id="3.40.50.720">
    <property type="entry name" value="NAD(P)-binding Rossmann-like Domain"/>
    <property type="match status" value="2"/>
</dbReference>
<dbReference type="Pfam" id="PF02826">
    <property type="entry name" value="2-Hacid_dh_C"/>
    <property type="match status" value="1"/>
</dbReference>
<dbReference type="RefSeq" id="WP_262398968.1">
    <property type="nucleotide sequence ID" value="NZ_JACRTB010000003.1"/>
</dbReference>
<evidence type="ECO:0000256" key="3">
    <source>
        <dbReference type="ARBA" id="ARBA00023027"/>
    </source>
</evidence>
<dbReference type="PROSITE" id="PS00671">
    <property type="entry name" value="D_2_HYDROXYACID_DH_3"/>
    <property type="match status" value="1"/>
</dbReference>
<reference evidence="7 8" key="1">
    <citation type="submission" date="2020-08" db="EMBL/GenBank/DDBJ databases">
        <title>Genome public.</title>
        <authorList>
            <person name="Liu C."/>
            <person name="Sun Q."/>
        </authorList>
    </citation>
    <scope>NUCLEOTIDE SEQUENCE [LARGE SCALE GENOMIC DNA]</scope>
    <source>
        <strain evidence="7 8">BX1</strain>
    </source>
</reference>
<dbReference type="InterPro" id="IPR029752">
    <property type="entry name" value="D-isomer_DH_CS1"/>
</dbReference>
<feature type="domain" description="D-isomer specific 2-hydroxyacid dehydrogenase catalytic" evidence="5">
    <location>
        <begin position="39"/>
        <end position="310"/>
    </location>
</feature>
<evidence type="ECO:0000313" key="7">
    <source>
        <dbReference type="EMBL" id="MBC8575322.1"/>
    </source>
</evidence>
<feature type="domain" description="D-isomer specific 2-hydroxyacid dehydrogenase NAD-binding" evidence="6">
    <location>
        <begin position="107"/>
        <end position="283"/>
    </location>
</feature>
<dbReference type="PANTHER" id="PTHR43761:SF1">
    <property type="entry name" value="D-ISOMER SPECIFIC 2-HYDROXYACID DEHYDROGENASE CATALYTIC DOMAIN-CONTAINING PROTEIN-RELATED"/>
    <property type="match status" value="1"/>
</dbReference>
<evidence type="ECO:0000256" key="4">
    <source>
        <dbReference type="RuleBase" id="RU003719"/>
    </source>
</evidence>
<evidence type="ECO:0000313" key="8">
    <source>
        <dbReference type="Proteomes" id="UP000658131"/>
    </source>
</evidence>
<dbReference type="InterPro" id="IPR036291">
    <property type="entry name" value="NAD(P)-bd_dom_sf"/>
</dbReference>
<comment type="similarity">
    <text evidence="1 4">Belongs to the D-isomer specific 2-hydroxyacid dehydrogenase family.</text>
</comment>
<dbReference type="PROSITE" id="PS00065">
    <property type="entry name" value="D_2_HYDROXYACID_DH_1"/>
    <property type="match status" value="1"/>
</dbReference>
<dbReference type="Pfam" id="PF00389">
    <property type="entry name" value="2-Hacid_dh"/>
    <property type="match status" value="1"/>
</dbReference>
<dbReference type="SUPFAM" id="SSF51735">
    <property type="entry name" value="NAD(P)-binding Rossmann-fold domains"/>
    <property type="match status" value="1"/>
</dbReference>
<dbReference type="InterPro" id="IPR006139">
    <property type="entry name" value="D-isomer_2_OHA_DH_cat_dom"/>
</dbReference>
<sequence length="330" mass="36124">MLKIGLTGPYSPNMKAAFYDALPDGFDVVEIPTVEDYGALEDVDFVVLRTLKFDNATINRCKQLKMIQKYAVGYETIDIGAAAARNIPVVNCTGVNTVSVAEMAVLQMLAVLRNLLPLNRRLCAHQWAKDEFVQCSYTLKGKTVGIIGLGSIGRHVAQLLRAFGATVLYYDMFRQSEQTEQELGVTFFPFEELLPRVDLLTLHAPSTPETINLIDREALSKMKRGAILINTARGNLVNEEALIEALQSGQLGGAGLDVFSSEPPAADSPLLHLENVVATPHVGGSTAGNDSNMMRQCAGNIVKFCERKPILKRNIVNLSMLSDPLPIEYQ</sequence>
<comment type="caution">
    <text evidence="7">The sequence shown here is derived from an EMBL/GenBank/DDBJ whole genome shotgun (WGS) entry which is preliminary data.</text>
</comment>
<organism evidence="7 8">
    <name type="scientific">Yanshouia hominis</name>
    <dbReference type="NCBI Taxonomy" id="2763673"/>
    <lineage>
        <taxon>Bacteria</taxon>
        <taxon>Bacillati</taxon>
        <taxon>Bacillota</taxon>
        <taxon>Clostridia</taxon>
        <taxon>Eubacteriales</taxon>
        <taxon>Oscillospiraceae</taxon>
        <taxon>Yanshouia</taxon>
    </lineage>
</organism>
<dbReference type="InterPro" id="IPR029753">
    <property type="entry name" value="D-isomer_DH_CS"/>
</dbReference>
<evidence type="ECO:0000256" key="2">
    <source>
        <dbReference type="ARBA" id="ARBA00023002"/>
    </source>
</evidence>